<proteinExistence type="predicted"/>
<dbReference type="AlphaFoldDB" id="A0A4V3DA93"/>
<reference evidence="1 2" key="1">
    <citation type="submission" date="2019-03" db="EMBL/GenBank/DDBJ databases">
        <title>Genomic Encyclopedia of Type Strains, Phase IV (KMG-IV): sequencing the most valuable type-strain genomes for metagenomic binning, comparative biology and taxonomic classification.</title>
        <authorList>
            <person name="Goeker M."/>
        </authorList>
    </citation>
    <scope>NUCLEOTIDE SEQUENCE [LARGE SCALE GENOMIC DNA]</scope>
    <source>
        <strain evidence="1 2">DSM 45775</strain>
    </source>
</reference>
<keyword evidence="2" id="KW-1185">Reference proteome</keyword>
<gene>
    <name evidence="1" type="ORF">EV188_103482</name>
</gene>
<dbReference type="EMBL" id="SNYO01000003">
    <property type="protein sequence ID" value="TDQ60978.1"/>
    <property type="molecule type" value="Genomic_DNA"/>
</dbReference>
<dbReference type="Proteomes" id="UP000295705">
    <property type="component" value="Unassembled WGS sequence"/>
</dbReference>
<name>A0A4V3DA93_9PSEU</name>
<sequence length="157" mass="17469">MPKRDFQLSVPGVTVVDVDVTDADVAAIPARNVRVPRSEFVAVWRAASDRDIHDLAHDGEGWYAAGVAATCRWLATAPSRLNNGLTDPTPAPATRRTALAYEELIEAEFLAAERLEERRPDLVRSRPGWCDGVRATLRWAWRRQGPRPLEVDLLTDS</sequence>
<protein>
    <submittedName>
        <fullName evidence="1">Uncharacterized protein</fullName>
    </submittedName>
</protein>
<comment type="caution">
    <text evidence="1">The sequence shown here is derived from an EMBL/GenBank/DDBJ whole genome shotgun (WGS) entry which is preliminary data.</text>
</comment>
<accession>A0A4V3DA93</accession>
<organism evidence="1 2">
    <name type="scientific">Actinomycetospora succinea</name>
    <dbReference type="NCBI Taxonomy" id="663603"/>
    <lineage>
        <taxon>Bacteria</taxon>
        <taxon>Bacillati</taxon>
        <taxon>Actinomycetota</taxon>
        <taxon>Actinomycetes</taxon>
        <taxon>Pseudonocardiales</taxon>
        <taxon>Pseudonocardiaceae</taxon>
        <taxon>Actinomycetospora</taxon>
    </lineage>
</organism>
<evidence type="ECO:0000313" key="2">
    <source>
        <dbReference type="Proteomes" id="UP000295705"/>
    </source>
</evidence>
<evidence type="ECO:0000313" key="1">
    <source>
        <dbReference type="EMBL" id="TDQ60978.1"/>
    </source>
</evidence>